<dbReference type="Gene3D" id="1.10.260.40">
    <property type="entry name" value="lambda repressor-like DNA-binding domains"/>
    <property type="match status" value="1"/>
</dbReference>
<dbReference type="CDD" id="cd00093">
    <property type="entry name" value="HTH_XRE"/>
    <property type="match status" value="1"/>
</dbReference>
<comment type="caution">
    <text evidence="2">The sequence shown here is derived from an EMBL/GenBank/DDBJ whole genome shotgun (WGS) entry which is preliminary data.</text>
</comment>
<dbReference type="Proteomes" id="UP001165422">
    <property type="component" value="Unassembled WGS sequence"/>
</dbReference>
<dbReference type="SUPFAM" id="SSF47413">
    <property type="entry name" value="lambda repressor-like DNA-binding domains"/>
    <property type="match status" value="1"/>
</dbReference>
<keyword evidence="3" id="KW-1185">Reference proteome</keyword>
<evidence type="ECO:0000313" key="3">
    <source>
        <dbReference type="Proteomes" id="UP001165422"/>
    </source>
</evidence>
<dbReference type="SMART" id="SM00530">
    <property type="entry name" value="HTH_XRE"/>
    <property type="match status" value="1"/>
</dbReference>
<organism evidence="2 3">
    <name type="scientific">Clostridium aromativorans</name>
    <dbReference type="NCBI Taxonomy" id="2836848"/>
    <lineage>
        <taxon>Bacteria</taxon>
        <taxon>Bacillati</taxon>
        <taxon>Bacillota</taxon>
        <taxon>Clostridia</taxon>
        <taxon>Eubacteriales</taxon>
        <taxon>Clostridiaceae</taxon>
        <taxon>Clostridium</taxon>
    </lineage>
</organism>
<dbReference type="Pfam" id="PF01381">
    <property type="entry name" value="HTH_3"/>
    <property type="match status" value="1"/>
</dbReference>
<accession>A0ABS8NA61</accession>
<dbReference type="InterPro" id="IPR010982">
    <property type="entry name" value="Lambda_DNA-bd_dom_sf"/>
</dbReference>
<protein>
    <submittedName>
        <fullName evidence="2">Helix-turn-helix transcriptional regulator</fullName>
    </submittedName>
</protein>
<evidence type="ECO:0000259" key="1">
    <source>
        <dbReference type="PROSITE" id="PS50943"/>
    </source>
</evidence>
<evidence type="ECO:0000313" key="2">
    <source>
        <dbReference type="EMBL" id="MCC9296536.1"/>
    </source>
</evidence>
<name>A0ABS8NA61_9CLOT</name>
<feature type="domain" description="HTH cro/C1-type" evidence="1">
    <location>
        <begin position="4"/>
        <end position="59"/>
    </location>
</feature>
<reference evidence="2" key="1">
    <citation type="submission" date="2021-11" db="EMBL/GenBank/DDBJ databases">
        <authorList>
            <person name="Qingchun L."/>
            <person name="Dong Z."/>
            <person name="Zongwei Q."/>
            <person name="Jia Z."/>
            <person name="Duotao L."/>
        </authorList>
    </citation>
    <scope>NUCLEOTIDE SEQUENCE</scope>
    <source>
        <strain evidence="2">WLY-B-L2</strain>
    </source>
</reference>
<dbReference type="PROSITE" id="PS50943">
    <property type="entry name" value="HTH_CROC1"/>
    <property type="match status" value="1"/>
</dbReference>
<dbReference type="EMBL" id="JAJJPB010000035">
    <property type="protein sequence ID" value="MCC9296536.1"/>
    <property type="molecule type" value="Genomic_DNA"/>
</dbReference>
<sequence>MNSIKAIKKKLNLTYRDLEKQTGLSAMYICYLAEGKRTNPSLEVMQKISSALGKKVEEVFKLN</sequence>
<dbReference type="InterPro" id="IPR001387">
    <property type="entry name" value="Cro/C1-type_HTH"/>
</dbReference>
<proteinExistence type="predicted"/>
<dbReference type="RefSeq" id="WP_229982058.1">
    <property type="nucleotide sequence ID" value="NZ_JAJJPB010000035.1"/>
</dbReference>
<gene>
    <name evidence="2" type="ORF">LN736_16955</name>
</gene>